<evidence type="ECO:0000313" key="10">
    <source>
        <dbReference type="EMBL" id="EES14688.1"/>
    </source>
</evidence>
<evidence type="ECO:0000256" key="7">
    <source>
        <dbReference type="SAM" id="Coils"/>
    </source>
</evidence>
<dbReference type="InParanoid" id="C5YIG0"/>
<reference evidence="10 11" key="1">
    <citation type="journal article" date="2009" name="Nature">
        <title>The Sorghum bicolor genome and the diversification of grasses.</title>
        <authorList>
            <person name="Paterson A.H."/>
            <person name="Bowers J.E."/>
            <person name="Bruggmann R."/>
            <person name="Dubchak I."/>
            <person name="Grimwood J."/>
            <person name="Gundlach H."/>
            <person name="Haberer G."/>
            <person name="Hellsten U."/>
            <person name="Mitros T."/>
            <person name="Poliakov A."/>
            <person name="Schmutz J."/>
            <person name="Spannagl M."/>
            <person name="Tang H."/>
            <person name="Wang X."/>
            <person name="Wicker T."/>
            <person name="Bharti A.K."/>
            <person name="Chapman J."/>
            <person name="Feltus F.A."/>
            <person name="Gowik U."/>
            <person name="Grigoriev I.V."/>
            <person name="Lyons E."/>
            <person name="Maher C.A."/>
            <person name="Martis M."/>
            <person name="Narechania A."/>
            <person name="Otillar R.P."/>
            <person name="Penning B.W."/>
            <person name="Salamov A.A."/>
            <person name="Wang Y."/>
            <person name="Zhang L."/>
            <person name="Carpita N.C."/>
            <person name="Freeling M."/>
            <person name="Gingle A.R."/>
            <person name="Hash C.T."/>
            <person name="Keller B."/>
            <person name="Klein P."/>
            <person name="Kresovich S."/>
            <person name="McCann M.C."/>
            <person name="Ming R."/>
            <person name="Peterson D.G."/>
            <person name="Mehboob-ur-Rahman"/>
            <person name="Ware D."/>
            <person name="Westhoff P."/>
            <person name="Mayer K.F."/>
            <person name="Messing J."/>
            <person name="Rokhsar D.S."/>
        </authorList>
    </citation>
    <scope>NUCLEOTIDE SEQUENCE [LARGE SCALE GENOMIC DNA]</scope>
    <source>
        <strain evidence="11">cv. BTx623</strain>
    </source>
</reference>
<dbReference type="STRING" id="4558.C5YIG0"/>
<keyword evidence="4" id="KW-0547">Nucleotide-binding</keyword>
<evidence type="ECO:0000313" key="11">
    <source>
        <dbReference type="Proteomes" id="UP000000768"/>
    </source>
</evidence>
<dbReference type="GO" id="GO:0043531">
    <property type="term" value="F:ADP binding"/>
    <property type="evidence" value="ECO:0007669"/>
    <property type="project" value="InterPro"/>
</dbReference>
<feature type="domain" description="Disease resistance N-terminal" evidence="9">
    <location>
        <begin position="13"/>
        <end position="95"/>
    </location>
</feature>
<dbReference type="GO" id="GO:0005524">
    <property type="term" value="F:ATP binding"/>
    <property type="evidence" value="ECO:0007669"/>
    <property type="project" value="UniProtKB-KW"/>
</dbReference>
<evidence type="ECO:0000256" key="4">
    <source>
        <dbReference type="ARBA" id="ARBA00022741"/>
    </source>
</evidence>
<evidence type="ECO:0000256" key="3">
    <source>
        <dbReference type="ARBA" id="ARBA00022737"/>
    </source>
</evidence>
<feature type="domain" description="NB-ARC" evidence="8">
    <location>
        <begin position="159"/>
        <end position="320"/>
    </location>
</feature>
<keyword evidence="3" id="KW-0677">Repeat</keyword>
<dbReference type="Proteomes" id="UP000000768">
    <property type="component" value="Chromosome 7"/>
</dbReference>
<dbReference type="InterPro" id="IPR042197">
    <property type="entry name" value="Apaf_helical"/>
</dbReference>
<evidence type="ECO:0000256" key="6">
    <source>
        <dbReference type="ARBA" id="ARBA00022840"/>
    </source>
</evidence>
<organism evidence="10 11">
    <name type="scientific">Sorghum bicolor</name>
    <name type="common">Sorghum</name>
    <name type="synonym">Sorghum vulgare</name>
    <dbReference type="NCBI Taxonomy" id="4558"/>
    <lineage>
        <taxon>Eukaryota</taxon>
        <taxon>Viridiplantae</taxon>
        <taxon>Streptophyta</taxon>
        <taxon>Embryophyta</taxon>
        <taxon>Tracheophyta</taxon>
        <taxon>Spermatophyta</taxon>
        <taxon>Magnoliopsida</taxon>
        <taxon>Liliopsida</taxon>
        <taxon>Poales</taxon>
        <taxon>Poaceae</taxon>
        <taxon>PACMAD clade</taxon>
        <taxon>Panicoideae</taxon>
        <taxon>Andropogonodae</taxon>
        <taxon>Andropogoneae</taxon>
        <taxon>Sorghinae</taxon>
        <taxon>Sorghum</taxon>
    </lineage>
</organism>
<feature type="coiled-coil region" evidence="7">
    <location>
        <begin position="97"/>
        <end position="124"/>
    </location>
</feature>
<protein>
    <submittedName>
        <fullName evidence="10">Uncharacterized protein</fullName>
    </submittedName>
</protein>
<reference evidence="11" key="2">
    <citation type="journal article" date="2018" name="Plant J.">
        <title>The Sorghum bicolor reference genome: improved assembly, gene annotations, a transcriptome atlas, and signatures of genome organization.</title>
        <authorList>
            <person name="McCormick R.F."/>
            <person name="Truong S.K."/>
            <person name="Sreedasyam A."/>
            <person name="Jenkins J."/>
            <person name="Shu S."/>
            <person name="Sims D."/>
            <person name="Kennedy M."/>
            <person name="Amirebrahimi M."/>
            <person name="Weers B.D."/>
            <person name="McKinley B."/>
            <person name="Mattison A."/>
            <person name="Morishige D.T."/>
            <person name="Grimwood J."/>
            <person name="Schmutz J."/>
            <person name="Mullet J.E."/>
        </authorList>
    </citation>
    <scope>NUCLEOTIDE SEQUENCE [LARGE SCALE GENOMIC DNA]</scope>
    <source>
        <strain evidence="11">cv. BTx623</strain>
    </source>
</reference>
<keyword evidence="6" id="KW-0067">ATP-binding</keyword>
<dbReference type="EMBL" id="CM000766">
    <property type="protein sequence ID" value="EES14688.1"/>
    <property type="molecule type" value="Genomic_DNA"/>
</dbReference>
<evidence type="ECO:0000259" key="8">
    <source>
        <dbReference type="Pfam" id="PF00931"/>
    </source>
</evidence>
<dbReference type="PANTHER" id="PTHR36766">
    <property type="entry name" value="PLANT BROAD-SPECTRUM MILDEW RESISTANCE PROTEIN RPW8"/>
    <property type="match status" value="1"/>
</dbReference>
<dbReference type="eggNOG" id="KOG4658">
    <property type="taxonomic scope" value="Eukaryota"/>
</dbReference>
<evidence type="ECO:0000256" key="1">
    <source>
        <dbReference type="ARBA" id="ARBA00008894"/>
    </source>
</evidence>
<accession>C5YIG0</accession>
<dbReference type="Gene3D" id="1.20.5.4130">
    <property type="match status" value="1"/>
</dbReference>
<keyword evidence="2" id="KW-0433">Leucine-rich repeat</keyword>
<dbReference type="GO" id="GO:0006952">
    <property type="term" value="P:defense response"/>
    <property type="evidence" value="ECO:0007669"/>
    <property type="project" value="UniProtKB-KW"/>
</dbReference>
<dbReference type="InterPro" id="IPR041118">
    <property type="entry name" value="Rx_N"/>
</dbReference>
<dbReference type="OMA" id="APSICIF"/>
<evidence type="ECO:0000256" key="2">
    <source>
        <dbReference type="ARBA" id="ARBA00022614"/>
    </source>
</evidence>
<dbReference type="Gene3D" id="1.10.8.430">
    <property type="entry name" value="Helical domain of apoptotic protease-activating factors"/>
    <property type="match status" value="1"/>
</dbReference>
<dbReference type="InterPro" id="IPR002182">
    <property type="entry name" value="NB-ARC"/>
</dbReference>
<keyword evidence="11" id="KW-1185">Reference proteome</keyword>
<dbReference type="Pfam" id="PF00931">
    <property type="entry name" value="NB-ARC"/>
    <property type="match status" value="1"/>
</dbReference>
<evidence type="ECO:0000259" key="9">
    <source>
        <dbReference type="Pfam" id="PF18052"/>
    </source>
</evidence>
<comment type="similarity">
    <text evidence="1">Belongs to the disease resistance NB-LRR family.</text>
</comment>
<dbReference type="AlphaFoldDB" id="C5YIG0"/>
<dbReference type="Gene3D" id="3.40.50.300">
    <property type="entry name" value="P-loop containing nucleotide triphosphate hydrolases"/>
    <property type="match status" value="1"/>
</dbReference>
<dbReference type="PANTHER" id="PTHR36766:SF73">
    <property type="entry name" value="NB-ARC DOMAIN-CONTAINING PROTEIN"/>
    <property type="match status" value="1"/>
</dbReference>
<dbReference type="Gramene" id="EES14688">
    <property type="protein sequence ID" value="EES14688"/>
    <property type="gene ID" value="SORBI_3007G072000"/>
</dbReference>
<dbReference type="HOGENOM" id="CLU_000837_9_0_1"/>
<dbReference type="Pfam" id="PF18052">
    <property type="entry name" value="Rx_N"/>
    <property type="match status" value="1"/>
</dbReference>
<gene>
    <name evidence="10" type="ORF">SORBI_3007G072000</name>
</gene>
<dbReference type="PRINTS" id="PR00364">
    <property type="entry name" value="DISEASERSIST"/>
</dbReference>
<dbReference type="SUPFAM" id="SSF52540">
    <property type="entry name" value="P-loop containing nucleoside triphosphate hydrolases"/>
    <property type="match status" value="1"/>
</dbReference>
<sequence>MGAVAGGMLASAVLKVVFKQICAVIGGQIKLQQDFAKDLLKMKMTLESLAAVLKDAERKSVDNSSVQLWLKRLKNAMYDISDMLEEFETDTQPAAPKTKLASKMKKMREELKEIEDQHVRFRLEVGSASNEQGNHDSRETAVVMNDDELVVGRSEEQMKIMASLSKNIREKLVIFPIYGIGGIGKTTMAKLLFKDIQFNKYSRVWVYVSQIFNLKKIGNSIISQVSKTESQITEMQMIHTHLAELLAGKNILIVLDDIWEDNNQFQLDELKKMLNVCEASKIIVILTTRNEGIADNLHTIQPYKLPLLSNDSCWTIIQKKSDFDSRADKTQLEQIGKDIATKCGGVPLAAKALGNML</sequence>
<name>C5YIG0_SORBI</name>
<proteinExistence type="inferred from homology"/>
<keyword evidence="7" id="KW-0175">Coiled coil</keyword>
<dbReference type="InterPro" id="IPR027417">
    <property type="entry name" value="P-loop_NTPase"/>
</dbReference>
<keyword evidence="5" id="KW-0611">Plant defense</keyword>
<evidence type="ECO:0000256" key="5">
    <source>
        <dbReference type="ARBA" id="ARBA00022821"/>
    </source>
</evidence>